<reference evidence="4" key="1">
    <citation type="submission" date="2017-09" db="EMBL/GenBank/DDBJ databases">
        <title>Depth-based differentiation of microbial function through sediment-hosted aquifers and enrichment of novel symbionts in the deep terrestrial subsurface.</title>
        <authorList>
            <person name="Probst A.J."/>
            <person name="Ladd B."/>
            <person name="Jarett J.K."/>
            <person name="Geller-Mcgrath D.E."/>
            <person name="Sieber C.M.K."/>
            <person name="Emerson J.B."/>
            <person name="Anantharaman K."/>
            <person name="Thomas B.C."/>
            <person name="Malmstrom R."/>
            <person name="Stieglmeier M."/>
            <person name="Klingl A."/>
            <person name="Woyke T."/>
            <person name="Ryan C.M."/>
            <person name="Banfield J.F."/>
        </authorList>
    </citation>
    <scope>NUCLEOTIDE SEQUENCE [LARGE SCALE GENOMIC DNA]</scope>
</reference>
<feature type="coiled-coil region" evidence="1">
    <location>
        <begin position="119"/>
        <end position="190"/>
    </location>
</feature>
<feature type="coiled-coil region" evidence="1">
    <location>
        <begin position="220"/>
        <end position="291"/>
    </location>
</feature>
<feature type="compositionally biased region" description="Basic and acidic residues" evidence="2">
    <location>
        <begin position="19"/>
        <end position="68"/>
    </location>
</feature>
<gene>
    <name evidence="3" type="ORF">CO056_00560</name>
</gene>
<sequence>MTEKPKDLPELSEEDDELKELLKKSAEFTREKKSEEGRKDKEEIEVTPEAGEKEGQQGKMQKELPEIFDSPKNKSLFEKLSDKTKEFAGGLYEGAKIDIIDRAKVMFSEKLLDWHHRKATRLKFELDSEKQKIEQMEAQKTRHAEILDKFQKEAGHLLDAKTLAKATLEKQDLQKQIDKEKTRMERMQSSLEWRNQKKTIYERQRKDVCEDVIGRSAEKLQPFENKLKNLKGQREQLDSEIENFKKIKENLGQKLGVLKEEAQKATFKFERKVYNSRIKEIKSALKESENLIKGRAKSGNKTDKDIAKFDKKASPWRDKKTEFGRISAREVGATVVPREKKKEEIERVSEEGGEEAGQAPELKMKNFIDIWNGHFGSKIPLSAERMEKVLDTKYNSEKEVSFNFFLKELKDYYFLAKKEELIDKKKVKEKDF</sequence>
<evidence type="ECO:0000313" key="4">
    <source>
        <dbReference type="Proteomes" id="UP000230228"/>
    </source>
</evidence>
<evidence type="ECO:0000256" key="2">
    <source>
        <dbReference type="SAM" id="MobiDB-lite"/>
    </source>
</evidence>
<feature type="region of interest" description="Disordered" evidence="2">
    <location>
        <begin position="1"/>
        <end position="68"/>
    </location>
</feature>
<feature type="non-terminal residue" evidence="3">
    <location>
        <position position="432"/>
    </location>
</feature>
<proteinExistence type="predicted"/>
<protein>
    <submittedName>
        <fullName evidence="3">Uncharacterized protein</fullName>
    </submittedName>
</protein>
<keyword evidence="1" id="KW-0175">Coiled coil</keyword>
<dbReference type="EMBL" id="PFSH01000008">
    <property type="protein sequence ID" value="PJC25374.1"/>
    <property type="molecule type" value="Genomic_DNA"/>
</dbReference>
<evidence type="ECO:0000313" key="3">
    <source>
        <dbReference type="EMBL" id="PJC25374.1"/>
    </source>
</evidence>
<name>A0A2M8ERL4_9BACT</name>
<comment type="caution">
    <text evidence="3">The sequence shown here is derived from an EMBL/GenBank/DDBJ whole genome shotgun (WGS) entry which is preliminary data.</text>
</comment>
<dbReference type="AlphaFoldDB" id="A0A2M8ERL4"/>
<evidence type="ECO:0000256" key="1">
    <source>
        <dbReference type="SAM" id="Coils"/>
    </source>
</evidence>
<dbReference type="Proteomes" id="UP000230228">
    <property type="component" value="Unassembled WGS sequence"/>
</dbReference>
<accession>A0A2M8ERL4</accession>
<organism evidence="3 4">
    <name type="scientific">Candidatus Tagabacteria bacterium CG_4_9_14_0_2_um_filter_41_11</name>
    <dbReference type="NCBI Taxonomy" id="1975019"/>
    <lineage>
        <taxon>Bacteria</taxon>
        <taxon>Candidatus Tagaibacteriota</taxon>
    </lineage>
</organism>